<evidence type="ECO:0000256" key="4">
    <source>
        <dbReference type="ARBA" id="ARBA00022989"/>
    </source>
</evidence>
<feature type="transmembrane region" description="Helical" evidence="6">
    <location>
        <begin position="323"/>
        <end position="342"/>
    </location>
</feature>
<gene>
    <name evidence="7" type="ORF">H0267_16685</name>
</gene>
<keyword evidence="4 6" id="KW-1133">Transmembrane helix</keyword>
<dbReference type="InterPro" id="IPR050833">
    <property type="entry name" value="Poly_Biosynth_Transport"/>
</dbReference>
<evidence type="ECO:0000256" key="3">
    <source>
        <dbReference type="ARBA" id="ARBA00022692"/>
    </source>
</evidence>
<proteinExistence type="predicted"/>
<feature type="transmembrane region" description="Helical" evidence="6">
    <location>
        <begin position="50"/>
        <end position="72"/>
    </location>
</feature>
<dbReference type="PIRSF" id="PIRSF038958">
    <property type="entry name" value="PG_synth_SpoVB"/>
    <property type="match status" value="1"/>
</dbReference>
<dbReference type="AlphaFoldDB" id="A0A931HYQ0"/>
<feature type="transmembrane region" description="Helical" evidence="6">
    <location>
        <begin position="184"/>
        <end position="209"/>
    </location>
</feature>
<reference evidence="7 8" key="1">
    <citation type="journal article" date="2005" name="Int. J. Syst. Evol. Microbiol.">
        <title>Halobacillus yeomjeoni sp. nov., isolated from a marine solar saltern in Korea.</title>
        <authorList>
            <person name="Yoon J.H."/>
            <person name="Kang S.J."/>
            <person name="Lee C.H."/>
            <person name="Oh H.W."/>
            <person name="Oh T.K."/>
        </authorList>
    </citation>
    <scope>NUCLEOTIDE SEQUENCE [LARGE SCALE GENOMIC DNA]</scope>
    <source>
        <strain evidence="7 8">KCTC 3957</strain>
    </source>
</reference>
<keyword evidence="2" id="KW-1003">Cell membrane</keyword>
<feature type="transmembrane region" description="Helical" evidence="6">
    <location>
        <begin position="12"/>
        <end position="30"/>
    </location>
</feature>
<comment type="caution">
    <text evidence="7">The sequence shown here is derived from an EMBL/GenBank/DDBJ whole genome shotgun (WGS) entry which is preliminary data.</text>
</comment>
<dbReference type="Proteomes" id="UP000614490">
    <property type="component" value="Unassembled WGS sequence"/>
</dbReference>
<evidence type="ECO:0000256" key="2">
    <source>
        <dbReference type="ARBA" id="ARBA00022475"/>
    </source>
</evidence>
<feature type="transmembrane region" description="Helical" evidence="6">
    <location>
        <begin position="158"/>
        <end position="178"/>
    </location>
</feature>
<evidence type="ECO:0000256" key="1">
    <source>
        <dbReference type="ARBA" id="ARBA00004651"/>
    </source>
</evidence>
<dbReference type="EMBL" id="JADZSC010000006">
    <property type="protein sequence ID" value="MBH0231834.1"/>
    <property type="molecule type" value="Genomic_DNA"/>
</dbReference>
<dbReference type="PANTHER" id="PTHR30250">
    <property type="entry name" value="PST FAMILY PREDICTED COLANIC ACID TRANSPORTER"/>
    <property type="match status" value="1"/>
</dbReference>
<keyword evidence="5 6" id="KW-0472">Membrane</keyword>
<evidence type="ECO:0000313" key="7">
    <source>
        <dbReference type="EMBL" id="MBH0231834.1"/>
    </source>
</evidence>
<dbReference type="GO" id="GO:0005886">
    <property type="term" value="C:plasma membrane"/>
    <property type="evidence" value="ECO:0007669"/>
    <property type="project" value="UniProtKB-SubCell"/>
</dbReference>
<dbReference type="InterPro" id="IPR002797">
    <property type="entry name" value="Polysacc_synth"/>
</dbReference>
<dbReference type="InterPro" id="IPR024923">
    <property type="entry name" value="PG_synth_SpoVB"/>
</dbReference>
<dbReference type="PANTHER" id="PTHR30250:SF29">
    <property type="entry name" value="POLYSACCHARIDE BIOSYNTHESIS PROTEIN C-TERMINAL DOMAIN-CONTAINING PROTEIN"/>
    <property type="match status" value="1"/>
</dbReference>
<name>A0A931HYQ0_9BACI</name>
<feature type="transmembrane region" description="Helical" evidence="6">
    <location>
        <begin position="128"/>
        <end position="146"/>
    </location>
</feature>
<keyword evidence="3 6" id="KW-0812">Transmembrane</keyword>
<dbReference type="Pfam" id="PF01943">
    <property type="entry name" value="Polysacc_synt"/>
    <property type="match status" value="1"/>
</dbReference>
<feature type="transmembrane region" description="Helical" evidence="6">
    <location>
        <begin position="84"/>
        <end position="108"/>
    </location>
</feature>
<feature type="transmembrane region" description="Helical" evidence="6">
    <location>
        <begin position="443"/>
        <end position="466"/>
    </location>
</feature>
<feature type="transmembrane region" description="Helical" evidence="6">
    <location>
        <begin position="388"/>
        <end position="407"/>
    </location>
</feature>
<feature type="transmembrane region" description="Helical" evidence="6">
    <location>
        <begin position="230"/>
        <end position="250"/>
    </location>
</feature>
<evidence type="ECO:0000256" key="6">
    <source>
        <dbReference type="SAM" id="Phobius"/>
    </source>
</evidence>
<evidence type="ECO:0000313" key="8">
    <source>
        <dbReference type="Proteomes" id="UP000614490"/>
    </source>
</evidence>
<sequence>MTEHKSRTIFKGAFILTVAGLISKILSAGYRVPLQNITGDLGFYIYQQVYPILGIAVILSLYGFPAAISKLVSEISEEHKTLSFPSFFIPVFLWMAGICGLIFIIGYSQASTIAAVMGDMKLVPSLRSAFFVFLLVPFVSLFRGVFQGGNQMGPTASSQIIEQLIRVSIIIATAVWVMRSERLYAIGIGASTAALAGALGAILVLVLYARKHQMWSYQRWESSISYIKTILFYGLFICFNYMMLLSLQLVDAFTLVRGLIDFGVDLDSARVSKGIFDRGQPLIQLGTVLASSIALALIPSVTKPRLKKNPELVKGYMFTATKFSLVVAAGATVGLIVLFPEINRLFFQSEDGTQVLRLLSIVILFTSLAITTSSILQGLGYVTHTAVYVLAAILFKTLCNLWLIPYLGLEGAAAASLIAVVFVWLANVITLRKHFPIKKWLELPWSSIVIASIGMVLLLMFLRVLGGLVVELDHRAVLLFYTLSLTGLGAILYFVLLFITGAFTKAELKQIPFHDKWGEFLPKGRIR</sequence>
<feature type="transmembrane region" description="Helical" evidence="6">
    <location>
        <begin position="354"/>
        <end position="376"/>
    </location>
</feature>
<organism evidence="7 8">
    <name type="scientific">Halobacillus yeomjeoni</name>
    <dbReference type="NCBI Taxonomy" id="311194"/>
    <lineage>
        <taxon>Bacteria</taxon>
        <taxon>Bacillati</taxon>
        <taxon>Bacillota</taxon>
        <taxon>Bacilli</taxon>
        <taxon>Bacillales</taxon>
        <taxon>Bacillaceae</taxon>
        <taxon>Halobacillus</taxon>
    </lineage>
</organism>
<feature type="transmembrane region" description="Helical" evidence="6">
    <location>
        <begin position="413"/>
        <end position="431"/>
    </location>
</feature>
<protein>
    <submittedName>
        <fullName evidence="7">Polysaccharide biosynthesis protein</fullName>
    </submittedName>
</protein>
<accession>A0A931HYQ0</accession>
<keyword evidence="8" id="KW-1185">Reference proteome</keyword>
<dbReference type="CDD" id="cd13124">
    <property type="entry name" value="MATE_SpoVB_like"/>
    <property type="match status" value="1"/>
</dbReference>
<comment type="subcellular location">
    <subcellularLocation>
        <location evidence="1">Cell membrane</location>
        <topology evidence="1">Multi-pass membrane protein</topology>
    </subcellularLocation>
</comment>
<feature type="transmembrane region" description="Helical" evidence="6">
    <location>
        <begin position="282"/>
        <end position="302"/>
    </location>
</feature>
<evidence type="ECO:0000256" key="5">
    <source>
        <dbReference type="ARBA" id="ARBA00023136"/>
    </source>
</evidence>
<feature type="transmembrane region" description="Helical" evidence="6">
    <location>
        <begin position="478"/>
        <end position="499"/>
    </location>
</feature>
<dbReference type="RefSeq" id="WP_197318468.1">
    <property type="nucleotide sequence ID" value="NZ_JADZSC010000006.1"/>
</dbReference>